<organism evidence="1 2">
    <name type="scientific">Mucilaginibacter corticis</name>
    <dbReference type="NCBI Taxonomy" id="2597670"/>
    <lineage>
        <taxon>Bacteria</taxon>
        <taxon>Pseudomonadati</taxon>
        <taxon>Bacteroidota</taxon>
        <taxon>Sphingobacteriia</taxon>
        <taxon>Sphingobacteriales</taxon>
        <taxon>Sphingobacteriaceae</taxon>
        <taxon>Mucilaginibacter</taxon>
    </lineage>
</organism>
<comment type="caution">
    <text evidence="1">The sequence shown here is derived from an EMBL/GenBank/DDBJ whole genome shotgun (WGS) entry which is preliminary data.</text>
</comment>
<dbReference type="RefSeq" id="WP_144249615.1">
    <property type="nucleotide sequence ID" value="NZ_VLPK01000003.1"/>
</dbReference>
<dbReference type="Proteomes" id="UP000318733">
    <property type="component" value="Unassembled WGS sequence"/>
</dbReference>
<evidence type="ECO:0000313" key="1">
    <source>
        <dbReference type="EMBL" id="TSJ39578.1"/>
    </source>
</evidence>
<sequence>MKIKPNNEFTNAITKIKESLNNSISEIDYLKNKYINQELTDYEKNYLEHFDCIKFLLTELKNDIRYKD</sequence>
<reference evidence="1 2" key="1">
    <citation type="submission" date="2019-07" db="EMBL/GenBank/DDBJ databases">
        <authorList>
            <person name="Huq M.A."/>
        </authorList>
    </citation>
    <scope>NUCLEOTIDE SEQUENCE [LARGE SCALE GENOMIC DNA]</scope>
    <source>
        <strain evidence="1 2">MAH-19</strain>
    </source>
</reference>
<keyword evidence="2" id="KW-1185">Reference proteome</keyword>
<evidence type="ECO:0000313" key="2">
    <source>
        <dbReference type="Proteomes" id="UP000318733"/>
    </source>
</evidence>
<proteinExistence type="predicted"/>
<accession>A0A556MI66</accession>
<dbReference type="EMBL" id="VLPK01000003">
    <property type="protein sequence ID" value="TSJ39578.1"/>
    <property type="molecule type" value="Genomic_DNA"/>
</dbReference>
<dbReference type="AlphaFoldDB" id="A0A556MI66"/>
<name>A0A556MI66_9SPHI</name>
<protein>
    <submittedName>
        <fullName evidence="1">Uncharacterized protein</fullName>
    </submittedName>
</protein>
<gene>
    <name evidence="1" type="ORF">FO440_17705</name>
</gene>